<protein>
    <recommendedName>
        <fullName evidence="4">Parvulin-like PPIase</fullName>
        <ecNumber evidence="3">5.2.1.8</ecNumber>
    </recommendedName>
    <alternativeName>
        <fullName evidence="6">Peptidyl-prolyl cis-trans isomerase plp</fullName>
    </alternativeName>
    <alternativeName>
        <fullName evidence="7">Rotamase plp</fullName>
    </alternativeName>
</protein>
<keyword evidence="8 10" id="KW-0413">Isomerase</keyword>
<accession>A0A0M5KXZ9</accession>
<dbReference type="EMBL" id="CP012669">
    <property type="protein sequence ID" value="ALE15449.1"/>
    <property type="molecule type" value="Genomic_DNA"/>
</dbReference>
<evidence type="ECO:0000256" key="5">
    <source>
        <dbReference type="ARBA" id="ARBA00023110"/>
    </source>
</evidence>
<dbReference type="Gene3D" id="3.10.50.40">
    <property type="match status" value="1"/>
</dbReference>
<evidence type="ECO:0000256" key="1">
    <source>
        <dbReference type="ARBA" id="ARBA00000971"/>
    </source>
</evidence>
<comment type="similarity">
    <text evidence="2">Belongs to the PpiC/parvulin rotamase family.</text>
</comment>
<dbReference type="InterPro" id="IPR027304">
    <property type="entry name" value="Trigger_fact/SurA_dom_sf"/>
</dbReference>
<dbReference type="InterPro" id="IPR046357">
    <property type="entry name" value="PPIase_dom_sf"/>
</dbReference>
<evidence type="ECO:0000256" key="7">
    <source>
        <dbReference type="ARBA" id="ARBA00031484"/>
    </source>
</evidence>
<dbReference type="STRING" id="361183.AMC99_00133"/>
<dbReference type="RefSeq" id="WP_061921460.1">
    <property type="nucleotide sequence ID" value="NZ_CP012669.1"/>
</dbReference>
<evidence type="ECO:0000256" key="2">
    <source>
        <dbReference type="ARBA" id="ARBA00007656"/>
    </source>
</evidence>
<keyword evidence="5 8" id="KW-0697">Rotamase</keyword>
<evidence type="ECO:0000313" key="10">
    <source>
        <dbReference type="EMBL" id="ALE15449.1"/>
    </source>
</evidence>
<dbReference type="EC" id="5.2.1.8" evidence="3"/>
<dbReference type="SUPFAM" id="SSF54534">
    <property type="entry name" value="FKBP-like"/>
    <property type="match status" value="1"/>
</dbReference>
<dbReference type="PANTHER" id="PTHR47245">
    <property type="entry name" value="PEPTIDYLPROLYL ISOMERASE"/>
    <property type="match status" value="1"/>
</dbReference>
<dbReference type="GO" id="GO:0003755">
    <property type="term" value="F:peptidyl-prolyl cis-trans isomerase activity"/>
    <property type="evidence" value="ECO:0007669"/>
    <property type="project" value="UniProtKB-KW"/>
</dbReference>
<dbReference type="AlphaFoldDB" id="A0A0M5KXZ9"/>
<keyword evidence="11" id="KW-1185">Reference proteome</keyword>
<proteinExistence type="inferred from homology"/>
<evidence type="ECO:0000259" key="9">
    <source>
        <dbReference type="PROSITE" id="PS50198"/>
    </source>
</evidence>
<dbReference type="PROSITE" id="PS50198">
    <property type="entry name" value="PPIC_PPIASE_2"/>
    <property type="match status" value="1"/>
</dbReference>
<gene>
    <name evidence="10" type="ORF">AMC99_00133</name>
</gene>
<reference evidence="10 11" key="1">
    <citation type="submission" date="2015-09" db="EMBL/GenBank/DDBJ databases">
        <title>Complete genome sequence of a benzo[a]pyrene-degrading bacterium Altererythrobacter epoxidivorans CGMCC 1.7731T.</title>
        <authorList>
            <person name="Li Z."/>
            <person name="Cheng H."/>
            <person name="Huo Y."/>
            <person name="Xu X."/>
        </authorList>
    </citation>
    <scope>NUCLEOTIDE SEQUENCE [LARGE SCALE GENOMIC DNA]</scope>
    <source>
        <strain evidence="10 11">CGMCC 1.7731</strain>
    </source>
</reference>
<name>A0A0M5KXZ9_9SPHN</name>
<dbReference type="Proteomes" id="UP000057938">
    <property type="component" value="Chromosome"/>
</dbReference>
<dbReference type="InterPro" id="IPR000297">
    <property type="entry name" value="PPIase_PpiC"/>
</dbReference>
<sequence>MDEVIERAAVRVGGVEIPATAIAAEAQNHPAPDAATAWTEAAEALVIRQLLLAEAERSGVEPGERSDAQGRELAADDAKIDALLENEVRVPEATEAEARRFYDRHRERFASETLVEAEHILFSANPADEFNYSLAVGDARMAIRAVQADPACFAELARAKSACPSKEQGGNLGQIGKGQTVAEFEAALFGLSAGELCPEPVRTRFGVHVIRAGRRAEGKQLPFEAVEATIRDYLEEATTRKAVAQYLAILASQTTIEGVTLPMADGPLVQ</sequence>
<dbReference type="InterPro" id="IPR023058">
    <property type="entry name" value="PPIase_PpiC_CS"/>
</dbReference>
<evidence type="ECO:0000256" key="3">
    <source>
        <dbReference type="ARBA" id="ARBA00013194"/>
    </source>
</evidence>
<dbReference type="Pfam" id="PF00639">
    <property type="entry name" value="Rotamase"/>
    <property type="match status" value="1"/>
</dbReference>
<dbReference type="PATRIC" id="fig|361183.4.peg.138"/>
<evidence type="ECO:0000313" key="11">
    <source>
        <dbReference type="Proteomes" id="UP000057938"/>
    </source>
</evidence>
<evidence type="ECO:0000256" key="6">
    <source>
        <dbReference type="ARBA" id="ARBA00030642"/>
    </source>
</evidence>
<evidence type="ECO:0000256" key="4">
    <source>
        <dbReference type="ARBA" id="ARBA00018370"/>
    </source>
</evidence>
<dbReference type="PROSITE" id="PS01096">
    <property type="entry name" value="PPIC_PPIASE_1"/>
    <property type="match status" value="1"/>
</dbReference>
<comment type="catalytic activity">
    <reaction evidence="1">
        <text>[protein]-peptidylproline (omega=180) = [protein]-peptidylproline (omega=0)</text>
        <dbReference type="Rhea" id="RHEA:16237"/>
        <dbReference type="Rhea" id="RHEA-COMP:10747"/>
        <dbReference type="Rhea" id="RHEA-COMP:10748"/>
        <dbReference type="ChEBI" id="CHEBI:83833"/>
        <dbReference type="ChEBI" id="CHEBI:83834"/>
        <dbReference type="EC" id="5.2.1.8"/>
    </reaction>
</comment>
<dbReference type="InterPro" id="IPR050245">
    <property type="entry name" value="PrsA_foldase"/>
</dbReference>
<dbReference type="SUPFAM" id="SSF109998">
    <property type="entry name" value="Triger factor/SurA peptide-binding domain-like"/>
    <property type="match status" value="1"/>
</dbReference>
<dbReference type="KEGG" id="aep:AMC99_00133"/>
<evidence type="ECO:0000256" key="8">
    <source>
        <dbReference type="PROSITE-ProRule" id="PRU00278"/>
    </source>
</evidence>
<dbReference type="PANTHER" id="PTHR47245:SF2">
    <property type="entry name" value="PEPTIDYL-PROLYL CIS-TRANS ISOMERASE HP_0175-RELATED"/>
    <property type="match status" value="1"/>
</dbReference>
<dbReference type="OrthoDB" id="196786at2"/>
<feature type="domain" description="PpiC" evidence="9">
    <location>
        <begin position="112"/>
        <end position="214"/>
    </location>
</feature>
<organism evidence="10 11">
    <name type="scientific">Altererythrobacter epoxidivorans</name>
    <dbReference type="NCBI Taxonomy" id="361183"/>
    <lineage>
        <taxon>Bacteria</taxon>
        <taxon>Pseudomonadati</taxon>
        <taxon>Pseudomonadota</taxon>
        <taxon>Alphaproteobacteria</taxon>
        <taxon>Sphingomonadales</taxon>
        <taxon>Erythrobacteraceae</taxon>
        <taxon>Altererythrobacter</taxon>
    </lineage>
</organism>